<reference evidence="3" key="2">
    <citation type="journal article" date="2019" name="Mol. Plant Microbe Interact.">
        <title>Genome sequence resources for four phytopathogenic fungi from the Colletotrichum orbiculare species complex.</title>
        <authorList>
            <person name="Gan P."/>
            <person name="Tsushima A."/>
            <person name="Narusaka M."/>
            <person name="Narusaka Y."/>
            <person name="Takano Y."/>
            <person name="Kubo Y."/>
            <person name="Shirasu K."/>
        </authorList>
    </citation>
    <scope>GENOME REANNOTATION</scope>
    <source>
        <strain evidence="3">104-T / ATCC 96160 / CBS 514.97 / LARS 414 / MAFF 240422</strain>
    </source>
</reference>
<feature type="compositionally biased region" description="Basic and acidic residues" evidence="1">
    <location>
        <begin position="360"/>
        <end position="370"/>
    </location>
</feature>
<sequence length="370" mass="42139">MDENMSEPPPSANADINMKFEPSDEHMEFDERKNETPVTENEAISWDKEIAQWAERGNGIAVLTWESFLACQRESQSLFSERTTVIVKLDGTCTVSSEAGQVSIQDFILENIATNGDWSFNLIVYSSFDIPNNQILGNLDVPRTTLGYDLEASESVERRRNPHVRNLPTVIDWNMLLNNLIDEKTCNFADEIDESSVLDGLFSCHRTHARMIWDIVRVIEAQWGLEQWGPDRRLPYLSPERLHKVEVLFTRSWLPNILHLRWPIGGYAISSAIDAVTGRRTFVYDAVPRPDFYRIAKMEGQPIILVYRRLGLDENESVFATDVTKISSEVLQEALGDRSLPTNHDDDEDDKDNGDEDKDDEKAEGQAEAS</sequence>
<organism evidence="2 3">
    <name type="scientific">Colletotrichum orbiculare (strain 104-T / ATCC 96160 / CBS 514.97 / LARS 414 / MAFF 240422)</name>
    <name type="common">Cucumber anthracnose fungus</name>
    <name type="synonym">Colletotrichum lagenarium</name>
    <dbReference type="NCBI Taxonomy" id="1213857"/>
    <lineage>
        <taxon>Eukaryota</taxon>
        <taxon>Fungi</taxon>
        <taxon>Dikarya</taxon>
        <taxon>Ascomycota</taxon>
        <taxon>Pezizomycotina</taxon>
        <taxon>Sordariomycetes</taxon>
        <taxon>Hypocreomycetidae</taxon>
        <taxon>Glomerellales</taxon>
        <taxon>Glomerellaceae</taxon>
        <taxon>Colletotrichum</taxon>
        <taxon>Colletotrichum orbiculare species complex</taxon>
    </lineage>
</organism>
<comment type="caution">
    <text evidence="2">The sequence shown here is derived from an EMBL/GenBank/DDBJ whole genome shotgun (WGS) entry which is preliminary data.</text>
</comment>
<feature type="region of interest" description="Disordered" evidence="1">
    <location>
        <begin position="334"/>
        <end position="370"/>
    </location>
</feature>
<accession>A0A484FDI1</accession>
<proteinExistence type="predicted"/>
<dbReference type="AlphaFoldDB" id="A0A484FDI1"/>
<protein>
    <submittedName>
        <fullName evidence="2">Uncharacterized protein</fullName>
    </submittedName>
</protein>
<dbReference type="OrthoDB" id="4807510at2759"/>
<keyword evidence="3" id="KW-1185">Reference proteome</keyword>
<reference evidence="3" key="1">
    <citation type="journal article" date="2013" name="New Phytol.">
        <title>Comparative genomic and transcriptomic analyses reveal the hemibiotrophic stage shift of Colletotrichum fungi.</title>
        <authorList>
            <person name="Gan P."/>
            <person name="Ikeda K."/>
            <person name="Irieda H."/>
            <person name="Narusaka M."/>
            <person name="O'Connell R.J."/>
            <person name="Narusaka Y."/>
            <person name="Takano Y."/>
            <person name="Kubo Y."/>
            <person name="Shirasu K."/>
        </authorList>
    </citation>
    <scope>NUCLEOTIDE SEQUENCE [LARGE SCALE GENOMIC DNA]</scope>
    <source>
        <strain evidence="3">104-T / ATCC 96160 / CBS 514.97 / LARS 414 / MAFF 240422</strain>
    </source>
</reference>
<dbReference type="EMBL" id="AMCV02000039">
    <property type="protein sequence ID" value="TDZ15576.1"/>
    <property type="molecule type" value="Genomic_DNA"/>
</dbReference>
<feature type="compositionally biased region" description="Acidic residues" evidence="1">
    <location>
        <begin position="345"/>
        <end position="359"/>
    </location>
</feature>
<evidence type="ECO:0000313" key="3">
    <source>
        <dbReference type="Proteomes" id="UP000014480"/>
    </source>
</evidence>
<evidence type="ECO:0000256" key="1">
    <source>
        <dbReference type="SAM" id="MobiDB-lite"/>
    </source>
</evidence>
<gene>
    <name evidence="2" type="ORF">Cob_v011392</name>
</gene>
<evidence type="ECO:0000313" key="2">
    <source>
        <dbReference type="EMBL" id="TDZ15576.1"/>
    </source>
</evidence>
<name>A0A484FDI1_COLOR</name>
<dbReference type="Proteomes" id="UP000014480">
    <property type="component" value="Unassembled WGS sequence"/>
</dbReference>